<evidence type="ECO:0000256" key="8">
    <source>
        <dbReference type="PROSITE-ProRule" id="PRU00333"/>
    </source>
</evidence>
<comment type="cofactor">
    <cofactor evidence="7">
        <name>Zn(2+)</name>
        <dbReference type="ChEBI" id="CHEBI:29105"/>
    </cofactor>
    <text evidence="7">Binds 1 zinc ion per subunit.</text>
</comment>
<evidence type="ECO:0000256" key="3">
    <source>
        <dbReference type="ARBA" id="ARBA00022679"/>
    </source>
</evidence>
<reference evidence="10 11" key="1">
    <citation type="journal article" date="2006" name="J. Bacteriol.">
        <title>Complete genome sequence of the dehalorespiring bacterium Desulfitobacterium hafniense Y51 and comparison with Dehalococcoides ethenogenes 195.</title>
        <authorList>
            <person name="Nonaka H."/>
            <person name="Keresztes G."/>
            <person name="Shinoda Y."/>
            <person name="Ikenaga Y."/>
            <person name="Abe M."/>
            <person name="Naito K."/>
            <person name="Inatomi K."/>
            <person name="Furukawa K."/>
            <person name="Inui M."/>
            <person name="Yukawa H."/>
        </authorList>
    </citation>
    <scope>NUCLEOTIDE SEQUENCE [LARGE SCALE GENOMIC DNA]</scope>
    <source>
        <strain evidence="10 11">Y51</strain>
    </source>
</reference>
<dbReference type="GO" id="GO:0008705">
    <property type="term" value="F:methionine synthase activity"/>
    <property type="evidence" value="ECO:0007669"/>
    <property type="project" value="TreeGrafter"/>
</dbReference>
<keyword evidence="2 8" id="KW-0489">Methyltransferase</keyword>
<dbReference type="InterPro" id="IPR003726">
    <property type="entry name" value="HCY_dom"/>
</dbReference>
<dbReference type="InterPro" id="IPR036589">
    <property type="entry name" value="HCY_dom_sf"/>
</dbReference>
<organism evidence="10 11">
    <name type="scientific">Desulfitobacterium hafniense (strain Y51)</name>
    <dbReference type="NCBI Taxonomy" id="138119"/>
    <lineage>
        <taxon>Bacteria</taxon>
        <taxon>Bacillati</taxon>
        <taxon>Bacillota</taxon>
        <taxon>Clostridia</taxon>
        <taxon>Eubacteriales</taxon>
        <taxon>Desulfitobacteriaceae</taxon>
        <taxon>Desulfitobacterium</taxon>
    </lineage>
</organism>
<evidence type="ECO:0000256" key="2">
    <source>
        <dbReference type="ARBA" id="ARBA00022603"/>
    </source>
</evidence>
<dbReference type="GO" id="GO:0005829">
    <property type="term" value="C:cytosol"/>
    <property type="evidence" value="ECO:0007669"/>
    <property type="project" value="TreeGrafter"/>
</dbReference>
<dbReference type="InterPro" id="IPR050554">
    <property type="entry name" value="Met_Synthase/Corrinoid"/>
</dbReference>
<dbReference type="GO" id="GO:0008270">
    <property type="term" value="F:zinc ion binding"/>
    <property type="evidence" value="ECO:0007669"/>
    <property type="project" value="InterPro"/>
</dbReference>
<dbReference type="PANTHER" id="PTHR45833:SF1">
    <property type="entry name" value="METHIONINE SYNTHASE"/>
    <property type="match status" value="1"/>
</dbReference>
<keyword evidence="4" id="KW-0949">S-adenosyl-L-methionine</keyword>
<evidence type="ECO:0000259" key="9">
    <source>
        <dbReference type="PROSITE" id="PS50970"/>
    </source>
</evidence>
<dbReference type="GO" id="GO:0046653">
    <property type="term" value="P:tetrahydrofolate metabolic process"/>
    <property type="evidence" value="ECO:0007669"/>
    <property type="project" value="TreeGrafter"/>
</dbReference>
<dbReference type="SUPFAM" id="SSF82282">
    <property type="entry name" value="Homocysteine S-methyltransferase"/>
    <property type="match status" value="1"/>
</dbReference>
<dbReference type="Gene3D" id="3.20.20.330">
    <property type="entry name" value="Homocysteine-binding-like domain"/>
    <property type="match status" value="1"/>
</dbReference>
<keyword evidence="6" id="KW-0170">Cobalt</keyword>
<evidence type="ECO:0000256" key="5">
    <source>
        <dbReference type="ARBA" id="ARBA00022723"/>
    </source>
</evidence>
<protein>
    <recommendedName>
        <fullName evidence="9">Hcy-binding domain-containing protein</fullName>
    </recommendedName>
</protein>
<evidence type="ECO:0000256" key="6">
    <source>
        <dbReference type="ARBA" id="ARBA00023285"/>
    </source>
</evidence>
<dbReference type="Pfam" id="PF02574">
    <property type="entry name" value="S-methyl_trans"/>
    <property type="match status" value="1"/>
</dbReference>
<proteinExistence type="inferred from homology"/>
<gene>
    <name evidence="10" type="ordered locus">DSY4482</name>
</gene>
<keyword evidence="7 8" id="KW-0862">Zinc</keyword>
<dbReference type="STRING" id="138119.DSY4482"/>
<dbReference type="KEGG" id="dsy:DSY4482"/>
<sequence>MPGGFYMILDKDSYVIFDGAMGTMLQKYDLAPGQPPEVLNITRPEVIEEVHRKYIKAGSNIITTNTFGAIETKLNGTGYSVEEVVQSAIAIARRAAGKNLVALDVGPTGELIEPLGDLSFEEVYDLYACQIKAAALTGNVDLVLIETFFDLTEAHAAIRAAKDHSSLPVICTFTFQQKGRTLMGKDIKTVVASLEEYGVDAVGVNCSLGPGEMLSIVETMVSSTQLPILVQPNAGLPKLIGDRTVYDVEPEEFARYIQVMANLGVKWFGGCCGTTPEFISAIKESLGLKHN</sequence>
<comment type="similarity">
    <text evidence="1">Belongs to the vitamin-B12 dependent methionine synthase family.</text>
</comment>
<keyword evidence="3 8" id="KW-0808">Transferase</keyword>
<feature type="binding site" evidence="7 8">
    <location>
        <position position="206"/>
    </location>
    <ligand>
        <name>Zn(2+)</name>
        <dbReference type="ChEBI" id="CHEBI:29105"/>
    </ligand>
</feature>
<dbReference type="Proteomes" id="UP000001946">
    <property type="component" value="Chromosome"/>
</dbReference>
<keyword evidence="11" id="KW-1185">Reference proteome</keyword>
<dbReference type="PROSITE" id="PS50970">
    <property type="entry name" value="HCY"/>
    <property type="match status" value="1"/>
</dbReference>
<dbReference type="GO" id="GO:0032259">
    <property type="term" value="P:methylation"/>
    <property type="evidence" value="ECO:0007669"/>
    <property type="project" value="UniProtKB-KW"/>
</dbReference>
<dbReference type="PANTHER" id="PTHR45833">
    <property type="entry name" value="METHIONINE SYNTHASE"/>
    <property type="match status" value="1"/>
</dbReference>
<dbReference type="eggNOG" id="COG0646">
    <property type="taxonomic scope" value="Bacteria"/>
</dbReference>
<evidence type="ECO:0000313" key="11">
    <source>
        <dbReference type="Proteomes" id="UP000001946"/>
    </source>
</evidence>
<dbReference type="EMBL" id="AP008230">
    <property type="protein sequence ID" value="BAE86271.1"/>
    <property type="molecule type" value="Genomic_DNA"/>
</dbReference>
<dbReference type="AlphaFoldDB" id="Q24NX1"/>
<name>Q24NX1_DESHY</name>
<dbReference type="GO" id="GO:0050667">
    <property type="term" value="P:homocysteine metabolic process"/>
    <property type="evidence" value="ECO:0007669"/>
    <property type="project" value="TreeGrafter"/>
</dbReference>
<evidence type="ECO:0000313" key="10">
    <source>
        <dbReference type="EMBL" id="BAE86271.1"/>
    </source>
</evidence>
<evidence type="ECO:0000256" key="1">
    <source>
        <dbReference type="ARBA" id="ARBA00010398"/>
    </source>
</evidence>
<accession>Q24NX1</accession>
<keyword evidence="5 7" id="KW-0479">Metal-binding</keyword>
<dbReference type="PIRSF" id="PIRSF037505">
    <property type="entry name" value="Betaine_HMT"/>
    <property type="match status" value="1"/>
</dbReference>
<evidence type="ECO:0000256" key="7">
    <source>
        <dbReference type="PIRSR" id="PIRSR037505-2"/>
    </source>
</evidence>
<feature type="domain" description="Hcy-binding" evidence="9">
    <location>
        <begin position="3"/>
        <end position="286"/>
    </location>
</feature>
<dbReference type="HOGENOM" id="CLU_004914_3_0_9"/>
<feature type="binding site" evidence="7 8">
    <location>
        <position position="272"/>
    </location>
    <ligand>
        <name>Zn(2+)</name>
        <dbReference type="ChEBI" id="CHEBI:29105"/>
    </ligand>
</feature>
<evidence type="ECO:0000256" key="4">
    <source>
        <dbReference type="ARBA" id="ARBA00022691"/>
    </source>
</evidence>
<feature type="binding site" evidence="7 8">
    <location>
        <position position="271"/>
    </location>
    <ligand>
        <name>Zn(2+)</name>
        <dbReference type="ChEBI" id="CHEBI:29105"/>
    </ligand>
</feature>
<dbReference type="InterPro" id="IPR017226">
    <property type="entry name" value="BHMT-like"/>
</dbReference>